<evidence type="ECO:0000256" key="1">
    <source>
        <dbReference type="SAM" id="MobiDB-lite"/>
    </source>
</evidence>
<name>A0A1R2BE59_9CILI</name>
<protein>
    <submittedName>
        <fullName evidence="2">Uncharacterized protein</fullName>
    </submittedName>
</protein>
<reference evidence="2 3" key="1">
    <citation type="submission" date="2016-11" db="EMBL/GenBank/DDBJ databases">
        <title>The macronuclear genome of Stentor coeruleus: a giant cell with tiny introns.</title>
        <authorList>
            <person name="Slabodnick M."/>
            <person name="Ruby J.G."/>
            <person name="Reiff S.B."/>
            <person name="Swart E.C."/>
            <person name="Gosai S."/>
            <person name="Prabakaran S."/>
            <person name="Witkowska E."/>
            <person name="Larue G.E."/>
            <person name="Fisher S."/>
            <person name="Freeman R.M."/>
            <person name="Gunawardena J."/>
            <person name="Chu W."/>
            <person name="Stover N.A."/>
            <person name="Gregory B.D."/>
            <person name="Nowacki M."/>
            <person name="Derisi J."/>
            <person name="Roy S.W."/>
            <person name="Marshall W.F."/>
            <person name="Sood P."/>
        </authorList>
    </citation>
    <scope>NUCLEOTIDE SEQUENCE [LARGE SCALE GENOMIC DNA]</scope>
    <source>
        <strain evidence="2">WM001</strain>
    </source>
</reference>
<organism evidence="2 3">
    <name type="scientific">Stentor coeruleus</name>
    <dbReference type="NCBI Taxonomy" id="5963"/>
    <lineage>
        <taxon>Eukaryota</taxon>
        <taxon>Sar</taxon>
        <taxon>Alveolata</taxon>
        <taxon>Ciliophora</taxon>
        <taxon>Postciliodesmatophora</taxon>
        <taxon>Heterotrichea</taxon>
        <taxon>Heterotrichida</taxon>
        <taxon>Stentoridae</taxon>
        <taxon>Stentor</taxon>
    </lineage>
</organism>
<dbReference type="EMBL" id="MPUH01000713">
    <property type="protein sequence ID" value="OMJ75057.1"/>
    <property type="molecule type" value="Genomic_DNA"/>
</dbReference>
<feature type="region of interest" description="Disordered" evidence="1">
    <location>
        <begin position="1"/>
        <end position="26"/>
    </location>
</feature>
<gene>
    <name evidence="2" type="ORF">SteCoe_25903</name>
</gene>
<dbReference type="Proteomes" id="UP000187209">
    <property type="component" value="Unassembled WGS sequence"/>
</dbReference>
<evidence type="ECO:0000313" key="2">
    <source>
        <dbReference type="EMBL" id="OMJ75057.1"/>
    </source>
</evidence>
<accession>A0A1R2BE59</accession>
<comment type="caution">
    <text evidence="2">The sequence shown here is derived from an EMBL/GenBank/DDBJ whole genome shotgun (WGS) entry which is preliminary data.</text>
</comment>
<sequence length="169" mass="19240">MSRINILSMSPKSQADSNTTSSSSNGRRASVISFHVNSVVPKKNRKLSIFSKESIFNTHDSQLSNSFEKYGMFCSFEEPTTINTKKYLEKGNYEYFHGGKARIVLDVGTMNKFRLKSRPSSPRRKKMIKQCPKLNILYHLSRDLNPQSHANKYRNKIQKAACGSIVVNN</sequence>
<proteinExistence type="predicted"/>
<dbReference type="AlphaFoldDB" id="A0A1R2BE59"/>
<evidence type="ECO:0000313" key="3">
    <source>
        <dbReference type="Proteomes" id="UP000187209"/>
    </source>
</evidence>
<keyword evidence="3" id="KW-1185">Reference proteome</keyword>
<feature type="compositionally biased region" description="Polar residues" evidence="1">
    <location>
        <begin position="1"/>
        <end position="16"/>
    </location>
</feature>